<organism evidence="1 2">
    <name type="scientific">Fictibacillus fluitans</name>
    <dbReference type="NCBI Taxonomy" id="3058422"/>
    <lineage>
        <taxon>Bacteria</taxon>
        <taxon>Bacillati</taxon>
        <taxon>Bacillota</taxon>
        <taxon>Bacilli</taxon>
        <taxon>Bacillales</taxon>
        <taxon>Fictibacillaceae</taxon>
        <taxon>Fictibacillus</taxon>
    </lineage>
</organism>
<comment type="caution">
    <text evidence="1">The sequence shown here is derived from an EMBL/GenBank/DDBJ whole genome shotgun (WGS) entry which is preliminary data.</text>
</comment>
<protein>
    <recommendedName>
        <fullName evidence="3">Spo0E like sporulation regulatory protein</fullName>
    </recommendedName>
</protein>
<accession>A0ABT8HSP4</accession>
<evidence type="ECO:0000313" key="1">
    <source>
        <dbReference type="EMBL" id="MDN4523781.1"/>
    </source>
</evidence>
<keyword evidence="2" id="KW-1185">Reference proteome</keyword>
<dbReference type="Proteomes" id="UP001172721">
    <property type="component" value="Unassembled WGS sequence"/>
</dbReference>
<evidence type="ECO:0000313" key="2">
    <source>
        <dbReference type="Proteomes" id="UP001172721"/>
    </source>
</evidence>
<name>A0ABT8HSP4_9BACL</name>
<reference evidence="1" key="1">
    <citation type="submission" date="2023-07" db="EMBL/GenBank/DDBJ databases">
        <title>Fictibacillus sp. isolated from freshwater pond.</title>
        <authorList>
            <person name="Kirdat K."/>
            <person name="Bhat A."/>
            <person name="Mourya A."/>
            <person name="Yadav A."/>
        </authorList>
    </citation>
    <scope>NUCLEOTIDE SEQUENCE</scope>
    <source>
        <strain evidence="1">NE201</strain>
    </source>
</reference>
<dbReference type="EMBL" id="JAUHTR010000001">
    <property type="protein sequence ID" value="MDN4523781.1"/>
    <property type="molecule type" value="Genomic_DNA"/>
</dbReference>
<evidence type="ECO:0008006" key="3">
    <source>
        <dbReference type="Google" id="ProtNLM"/>
    </source>
</evidence>
<gene>
    <name evidence="1" type="ORF">QYB97_04810</name>
</gene>
<dbReference type="RefSeq" id="WP_301164790.1">
    <property type="nucleotide sequence ID" value="NZ_JAUHTR010000001.1"/>
</dbReference>
<proteinExistence type="predicted"/>
<sequence length="60" mass="7313">MNEMDRNKKINELLMKMRSAQEKEDMAYYISRAMKECGYNQENIQRMIEQVYSQFNPLKT</sequence>